<protein>
    <recommendedName>
        <fullName evidence="2">Photosynthesis system II assembly factor Ycf48/Hcf136-like domain-containing protein</fullName>
    </recommendedName>
</protein>
<dbReference type="EMBL" id="LAZR01060157">
    <property type="protein sequence ID" value="KKK66265.1"/>
    <property type="molecule type" value="Genomic_DNA"/>
</dbReference>
<dbReference type="AlphaFoldDB" id="A0A0F8XYA0"/>
<evidence type="ECO:0000313" key="1">
    <source>
        <dbReference type="EMBL" id="KKK66265.1"/>
    </source>
</evidence>
<organism evidence="1">
    <name type="scientific">marine sediment metagenome</name>
    <dbReference type="NCBI Taxonomy" id="412755"/>
    <lineage>
        <taxon>unclassified sequences</taxon>
        <taxon>metagenomes</taxon>
        <taxon>ecological metagenomes</taxon>
    </lineage>
</organism>
<dbReference type="SUPFAM" id="SSF110296">
    <property type="entry name" value="Oligoxyloglucan reducing end-specific cellobiohydrolase"/>
    <property type="match status" value="1"/>
</dbReference>
<dbReference type="InterPro" id="IPR015943">
    <property type="entry name" value="WD40/YVTN_repeat-like_dom_sf"/>
</dbReference>
<reference evidence="1" key="1">
    <citation type="journal article" date="2015" name="Nature">
        <title>Complex archaea that bridge the gap between prokaryotes and eukaryotes.</title>
        <authorList>
            <person name="Spang A."/>
            <person name="Saw J.H."/>
            <person name="Jorgensen S.L."/>
            <person name="Zaremba-Niedzwiedzka K."/>
            <person name="Martijn J."/>
            <person name="Lind A.E."/>
            <person name="van Eijk R."/>
            <person name="Schleper C."/>
            <person name="Guy L."/>
            <person name="Ettema T.J."/>
        </authorList>
    </citation>
    <scope>NUCLEOTIDE SEQUENCE</scope>
</reference>
<accession>A0A0F8XYA0</accession>
<gene>
    <name evidence="1" type="ORF">LCGC14_2965860</name>
</gene>
<evidence type="ECO:0008006" key="2">
    <source>
        <dbReference type="Google" id="ProtNLM"/>
    </source>
</evidence>
<name>A0A0F8XYA0_9ZZZZ</name>
<sequence length="143" mass="15291">NGDSFVSVTGPEASADLRAVWAISSYQWYIGTSTGAFWYTMDQGVTWTQRNLPDQSTLSEVLDIKFSGEIPEIGAIAVQTTFPVRGLIYRTITGGRTWFSTLPGISDLPTNERINAVALCDINEIAAAGLATGSTDGIVAVAR</sequence>
<proteinExistence type="predicted"/>
<comment type="caution">
    <text evidence="1">The sequence shown here is derived from an EMBL/GenBank/DDBJ whole genome shotgun (WGS) entry which is preliminary data.</text>
</comment>
<feature type="non-terminal residue" evidence="1">
    <location>
        <position position="1"/>
    </location>
</feature>
<dbReference type="Gene3D" id="2.130.10.10">
    <property type="entry name" value="YVTN repeat-like/Quinoprotein amine dehydrogenase"/>
    <property type="match status" value="1"/>
</dbReference>